<organism evidence="1 2">
    <name type="scientific">Cysteiniphilum litorale</name>
    <dbReference type="NCBI Taxonomy" id="2056700"/>
    <lineage>
        <taxon>Bacteria</taxon>
        <taxon>Pseudomonadati</taxon>
        <taxon>Pseudomonadota</taxon>
        <taxon>Gammaproteobacteria</taxon>
        <taxon>Thiotrichales</taxon>
        <taxon>Fastidiosibacteraceae</taxon>
        <taxon>Cysteiniphilum</taxon>
    </lineage>
</organism>
<dbReference type="InterPro" id="IPR008861">
    <property type="entry name" value="GpX-like"/>
</dbReference>
<reference evidence="1" key="2">
    <citation type="submission" date="2020-09" db="EMBL/GenBank/DDBJ databases">
        <authorList>
            <person name="Sun Q."/>
            <person name="Zhou Y."/>
        </authorList>
    </citation>
    <scope>NUCLEOTIDE SEQUENCE</scope>
    <source>
        <strain evidence="1">CGMCC 1.15758</strain>
    </source>
</reference>
<proteinExistence type="predicted"/>
<dbReference type="OrthoDB" id="8759063at2"/>
<protein>
    <recommendedName>
        <fullName evidence="3">Phage tail protein</fullName>
    </recommendedName>
</protein>
<name>A0A8J3E9Y3_9GAMM</name>
<reference evidence="1" key="1">
    <citation type="journal article" date="2014" name="Int. J. Syst. Evol. Microbiol.">
        <title>Complete genome sequence of Corynebacterium casei LMG S-19264T (=DSM 44701T), isolated from a smear-ripened cheese.</title>
        <authorList>
            <consortium name="US DOE Joint Genome Institute (JGI-PGF)"/>
            <person name="Walter F."/>
            <person name="Albersmeier A."/>
            <person name="Kalinowski J."/>
            <person name="Ruckert C."/>
        </authorList>
    </citation>
    <scope>NUCLEOTIDE SEQUENCE</scope>
    <source>
        <strain evidence="1">CGMCC 1.15758</strain>
    </source>
</reference>
<dbReference type="AlphaFoldDB" id="A0A8J3E9Y3"/>
<comment type="caution">
    <text evidence="1">The sequence shown here is derived from an EMBL/GenBank/DDBJ whole genome shotgun (WGS) entry which is preliminary data.</text>
</comment>
<evidence type="ECO:0008006" key="3">
    <source>
        <dbReference type="Google" id="ProtNLM"/>
    </source>
</evidence>
<sequence>MAKYITKNGDMLDYICYQYYGTTEITSKVLEANRELAKLGAVLPAGISIELPEIEKPTAKRKVTLW</sequence>
<keyword evidence="2" id="KW-1185">Reference proteome</keyword>
<evidence type="ECO:0000313" key="2">
    <source>
        <dbReference type="Proteomes" id="UP000636949"/>
    </source>
</evidence>
<dbReference type="Pfam" id="PF05489">
    <property type="entry name" value="Phage_tail_X"/>
    <property type="match status" value="1"/>
</dbReference>
<accession>A0A8J3E9Y3</accession>
<gene>
    <name evidence="1" type="ORF">GCM10010995_20360</name>
</gene>
<dbReference type="Proteomes" id="UP000636949">
    <property type="component" value="Unassembled WGS sequence"/>
</dbReference>
<dbReference type="EMBL" id="BMJS01000026">
    <property type="protein sequence ID" value="GGG02858.1"/>
    <property type="molecule type" value="Genomic_DNA"/>
</dbReference>
<evidence type="ECO:0000313" key="1">
    <source>
        <dbReference type="EMBL" id="GGG02858.1"/>
    </source>
</evidence>
<dbReference type="RefSeq" id="WP_117003399.1">
    <property type="nucleotide sequence ID" value="NZ_BMJS01000026.1"/>
</dbReference>